<dbReference type="Proteomes" id="UP000256379">
    <property type="component" value="Unassembled WGS sequence"/>
</dbReference>
<feature type="transmembrane region" description="Helical" evidence="1">
    <location>
        <begin position="29"/>
        <end position="47"/>
    </location>
</feature>
<name>A0A3D8IKG9_9HELI</name>
<keyword evidence="1" id="KW-0472">Membrane</keyword>
<gene>
    <name evidence="2" type="ORF">CQA53_05930</name>
</gene>
<dbReference type="OrthoDB" id="5328964at2"/>
<dbReference type="AlphaFoldDB" id="A0A3D8IKG9"/>
<keyword evidence="1" id="KW-0812">Transmembrane</keyword>
<sequence length="234" mass="27615">MGLIDITIIGDILNRIFNILTQYLLKKSLLERVIFLGIFLCIIYIITDNLKHEREIIVKQYVGNIGEIHKDIFNLTEKYEIQNRCARLFCAYEEFFQNTNDQGYVRNSYNNIIQTNLHHKNIESKKLDSINKYYMYVSCIGIACYEFIRELENLPLVFITEIHGFNVEILDITHAQQPINKGDDLSNHIQEPNMLQRLQTALNTIEVDNTKTMSLPIKWRQELKVVFEIERIKI</sequence>
<keyword evidence="3" id="KW-1185">Reference proteome</keyword>
<keyword evidence="1" id="KW-1133">Transmembrane helix</keyword>
<evidence type="ECO:0000256" key="1">
    <source>
        <dbReference type="SAM" id="Phobius"/>
    </source>
</evidence>
<organism evidence="2 3">
    <name type="scientific">Helicobacter didelphidarum</name>
    <dbReference type="NCBI Taxonomy" id="2040648"/>
    <lineage>
        <taxon>Bacteria</taxon>
        <taxon>Pseudomonadati</taxon>
        <taxon>Campylobacterota</taxon>
        <taxon>Epsilonproteobacteria</taxon>
        <taxon>Campylobacterales</taxon>
        <taxon>Helicobacteraceae</taxon>
        <taxon>Helicobacter</taxon>
    </lineage>
</organism>
<dbReference type="EMBL" id="NXLQ01000011">
    <property type="protein sequence ID" value="RDU65699.1"/>
    <property type="molecule type" value="Genomic_DNA"/>
</dbReference>
<evidence type="ECO:0000313" key="3">
    <source>
        <dbReference type="Proteomes" id="UP000256379"/>
    </source>
</evidence>
<comment type="caution">
    <text evidence="2">The sequence shown here is derived from an EMBL/GenBank/DDBJ whole genome shotgun (WGS) entry which is preliminary data.</text>
</comment>
<proteinExistence type="predicted"/>
<reference evidence="2 3" key="1">
    <citation type="submission" date="2018-04" db="EMBL/GenBank/DDBJ databases">
        <title>Novel Campyloabacter and Helicobacter Species and Strains.</title>
        <authorList>
            <person name="Mannion A.J."/>
            <person name="Shen Z."/>
            <person name="Fox J.G."/>
        </authorList>
    </citation>
    <scope>NUCLEOTIDE SEQUENCE [LARGE SCALE GENOMIC DNA]</scope>
    <source>
        <strain evidence="2 3">MIT 17-337</strain>
    </source>
</reference>
<dbReference type="RefSeq" id="WP_115543105.1">
    <property type="nucleotide sequence ID" value="NZ_NXLQ01000011.1"/>
</dbReference>
<protein>
    <submittedName>
        <fullName evidence="2">Uncharacterized protein</fullName>
    </submittedName>
</protein>
<accession>A0A3D8IKG9</accession>
<evidence type="ECO:0000313" key="2">
    <source>
        <dbReference type="EMBL" id="RDU65699.1"/>
    </source>
</evidence>